<dbReference type="Proteomes" id="UP000325440">
    <property type="component" value="Unassembled WGS sequence"/>
</dbReference>
<reference evidence="1 2" key="1">
    <citation type="submission" date="2019-08" db="EMBL/GenBank/DDBJ databases">
        <authorList>
            <person name="Alioto T."/>
            <person name="Alioto T."/>
            <person name="Gomez Garrido J."/>
        </authorList>
    </citation>
    <scope>NUCLEOTIDE SEQUENCE [LARGE SCALE GENOMIC DNA]</scope>
</reference>
<name>A0A5E4MYM5_9HEMI</name>
<sequence length="108" mass="12819">MDHTRDTSCSKFTLRFVKPADSVALYSSESWTLSTLDKRRIEAIEMWILKKTMKISWTEKKKSSMEVLNTTDEPRQMIKPMEIKETEFFEHTTRHNTFITNTMEGELH</sequence>
<dbReference type="OrthoDB" id="8196546at2759"/>
<organism evidence="1 2">
    <name type="scientific">Cinara cedri</name>
    <dbReference type="NCBI Taxonomy" id="506608"/>
    <lineage>
        <taxon>Eukaryota</taxon>
        <taxon>Metazoa</taxon>
        <taxon>Ecdysozoa</taxon>
        <taxon>Arthropoda</taxon>
        <taxon>Hexapoda</taxon>
        <taxon>Insecta</taxon>
        <taxon>Pterygota</taxon>
        <taxon>Neoptera</taxon>
        <taxon>Paraneoptera</taxon>
        <taxon>Hemiptera</taxon>
        <taxon>Sternorrhyncha</taxon>
        <taxon>Aphidomorpha</taxon>
        <taxon>Aphidoidea</taxon>
        <taxon>Aphididae</taxon>
        <taxon>Lachninae</taxon>
        <taxon>Cinara</taxon>
    </lineage>
</organism>
<proteinExistence type="predicted"/>
<gene>
    <name evidence="1" type="ORF">CINCED_3A008927</name>
</gene>
<dbReference type="EMBL" id="CABPRJ010001447">
    <property type="protein sequence ID" value="VVC37458.1"/>
    <property type="molecule type" value="Genomic_DNA"/>
</dbReference>
<dbReference type="AlphaFoldDB" id="A0A5E4MYM5"/>
<accession>A0A5E4MYM5</accession>
<protein>
    <submittedName>
        <fullName evidence="1">Uncharacterized protein</fullName>
    </submittedName>
</protein>
<evidence type="ECO:0000313" key="1">
    <source>
        <dbReference type="EMBL" id="VVC37458.1"/>
    </source>
</evidence>
<keyword evidence="2" id="KW-1185">Reference proteome</keyword>
<evidence type="ECO:0000313" key="2">
    <source>
        <dbReference type="Proteomes" id="UP000325440"/>
    </source>
</evidence>